<reference evidence="1 2" key="1">
    <citation type="submission" date="2016-03" db="EMBL/GenBank/DDBJ databases">
        <title>Comparative genomics of the ectomycorrhizal sister species Rhizopogon vinicolor and Rhizopogon vesiculosus (Basidiomycota: Boletales) reveals a divergence of the mating type B locus.</title>
        <authorList>
            <person name="Mujic A.B."/>
            <person name="Kuo A."/>
            <person name="Tritt A."/>
            <person name="Lipzen A."/>
            <person name="Chen C."/>
            <person name="Johnson J."/>
            <person name="Sharma A."/>
            <person name="Barry K."/>
            <person name="Grigoriev I.V."/>
            <person name="Spatafora J.W."/>
        </authorList>
    </citation>
    <scope>NUCLEOTIDE SEQUENCE [LARGE SCALE GENOMIC DNA]</scope>
    <source>
        <strain evidence="1 2">AM-OR11-056</strain>
    </source>
</reference>
<proteinExistence type="predicted"/>
<accession>A0A1J8QJW3</accession>
<evidence type="ECO:0000313" key="2">
    <source>
        <dbReference type="Proteomes" id="UP000183567"/>
    </source>
</evidence>
<gene>
    <name evidence="1" type="ORF">AZE42_12503</name>
</gene>
<dbReference type="EMBL" id="LVVM01000241">
    <property type="protein sequence ID" value="OJA21221.1"/>
    <property type="molecule type" value="Genomic_DNA"/>
</dbReference>
<protein>
    <submittedName>
        <fullName evidence="1">Uncharacterized protein</fullName>
    </submittedName>
</protein>
<comment type="caution">
    <text evidence="1">The sequence shown here is derived from an EMBL/GenBank/DDBJ whole genome shotgun (WGS) entry which is preliminary data.</text>
</comment>
<organism evidence="1 2">
    <name type="scientific">Rhizopogon vesiculosus</name>
    <dbReference type="NCBI Taxonomy" id="180088"/>
    <lineage>
        <taxon>Eukaryota</taxon>
        <taxon>Fungi</taxon>
        <taxon>Dikarya</taxon>
        <taxon>Basidiomycota</taxon>
        <taxon>Agaricomycotina</taxon>
        <taxon>Agaricomycetes</taxon>
        <taxon>Agaricomycetidae</taxon>
        <taxon>Boletales</taxon>
        <taxon>Suillineae</taxon>
        <taxon>Rhizopogonaceae</taxon>
        <taxon>Rhizopogon</taxon>
    </lineage>
</organism>
<evidence type="ECO:0000313" key="1">
    <source>
        <dbReference type="EMBL" id="OJA21221.1"/>
    </source>
</evidence>
<name>A0A1J8QJW3_9AGAM</name>
<keyword evidence="2" id="KW-1185">Reference proteome</keyword>
<dbReference type="Proteomes" id="UP000183567">
    <property type="component" value="Unassembled WGS sequence"/>
</dbReference>
<sequence length="8" mass="994">MTDDEIRD</sequence>